<evidence type="ECO:0000313" key="3">
    <source>
        <dbReference type="Ensembl" id="ENSPSMP00000011596.1"/>
    </source>
</evidence>
<name>A0A8C8Z0E8_PROSS</name>
<evidence type="ECO:0000313" key="4">
    <source>
        <dbReference type="Proteomes" id="UP000694414"/>
    </source>
</evidence>
<protein>
    <submittedName>
        <fullName evidence="3">Uncharacterized protein</fullName>
    </submittedName>
</protein>
<reference evidence="3" key="1">
    <citation type="submission" date="2025-08" db="UniProtKB">
        <authorList>
            <consortium name="Ensembl"/>
        </authorList>
    </citation>
    <scope>IDENTIFICATION</scope>
</reference>
<dbReference type="Proteomes" id="UP000694414">
    <property type="component" value="Unplaced"/>
</dbReference>
<dbReference type="Pfam" id="PF05760">
    <property type="entry name" value="IER"/>
    <property type="match status" value="1"/>
</dbReference>
<reference evidence="3" key="2">
    <citation type="submission" date="2025-09" db="UniProtKB">
        <authorList>
            <consortium name="Ensembl"/>
        </authorList>
    </citation>
    <scope>IDENTIFICATION</scope>
</reference>
<feature type="compositionally biased region" description="Low complexity" evidence="2">
    <location>
        <begin position="118"/>
        <end position="135"/>
    </location>
</feature>
<proteinExistence type="inferred from homology"/>
<dbReference type="GeneTree" id="ENSGT00900000141021"/>
<feature type="region of interest" description="Disordered" evidence="2">
    <location>
        <begin position="63"/>
        <end position="162"/>
    </location>
</feature>
<dbReference type="Ensembl" id="ENSPSMT00000013528.1">
    <property type="protein sequence ID" value="ENSPSMP00000011596.1"/>
    <property type="gene ID" value="ENSPSMG00000008377.1"/>
</dbReference>
<evidence type="ECO:0000256" key="1">
    <source>
        <dbReference type="ARBA" id="ARBA00006186"/>
    </source>
</evidence>
<feature type="compositionally biased region" description="Low complexity" evidence="2">
    <location>
        <begin position="72"/>
        <end position="81"/>
    </location>
</feature>
<dbReference type="AlphaFoldDB" id="A0A8C8Z0E8"/>
<dbReference type="PANTHER" id="PTHR15895">
    <property type="entry name" value="IMMEDIATE EARLY RESPONSE GENE"/>
    <property type="match status" value="1"/>
</dbReference>
<sequence>MEEQKEAEHILTLSVWKMHHSRMQRGGLRLHRSLQLSLVPRSAWELYLPAKVEAHEPGVLEARPLPCPSPAPAAGSGTALPEPVDTQEAPRAEKAPARGGPRAAKVSRKRRAPSPACPASRTGASPASGAAAPRPARAPERRPEARGALPDTPTCARPPPPPTVLSRYLSRLSRGLAWHWEAVPGGGGGVPLVALGSGCGGGAFSFAHGRPLRLEASQVKSSPAYVRAAWEPGGPGREGAPVSASCAVATGQHRAAVARTSPQPCLGPPP</sequence>
<feature type="compositionally biased region" description="Low complexity" evidence="2">
    <location>
        <begin position="146"/>
        <end position="155"/>
    </location>
</feature>
<accession>A0A8C8Z0E8</accession>
<organism evidence="3 4">
    <name type="scientific">Prolemur simus</name>
    <name type="common">Greater bamboo lemur</name>
    <name type="synonym">Hapalemur simus</name>
    <dbReference type="NCBI Taxonomy" id="1328070"/>
    <lineage>
        <taxon>Eukaryota</taxon>
        <taxon>Metazoa</taxon>
        <taxon>Chordata</taxon>
        <taxon>Craniata</taxon>
        <taxon>Vertebrata</taxon>
        <taxon>Euteleostomi</taxon>
        <taxon>Mammalia</taxon>
        <taxon>Eutheria</taxon>
        <taxon>Euarchontoglires</taxon>
        <taxon>Primates</taxon>
        <taxon>Strepsirrhini</taxon>
        <taxon>Lemuriformes</taxon>
        <taxon>Lemuridae</taxon>
        <taxon>Prolemur</taxon>
    </lineage>
</organism>
<evidence type="ECO:0000256" key="2">
    <source>
        <dbReference type="SAM" id="MobiDB-lite"/>
    </source>
</evidence>
<dbReference type="InterPro" id="IPR008653">
    <property type="entry name" value="IER"/>
</dbReference>
<comment type="similarity">
    <text evidence="1">Belongs to the IER family.</text>
</comment>
<keyword evidence="4" id="KW-1185">Reference proteome</keyword>